<feature type="compositionally biased region" description="Polar residues" evidence="2">
    <location>
        <begin position="378"/>
        <end position="392"/>
    </location>
</feature>
<dbReference type="OMA" id="RFKIAKC"/>
<dbReference type="Pfam" id="PF03398">
    <property type="entry name" value="Ist1"/>
    <property type="match status" value="1"/>
</dbReference>
<feature type="compositionally biased region" description="Low complexity" evidence="2">
    <location>
        <begin position="523"/>
        <end position="535"/>
    </location>
</feature>
<dbReference type="PANTHER" id="PTHR12161">
    <property type="entry name" value="IST1 FAMILY MEMBER"/>
    <property type="match status" value="1"/>
</dbReference>
<feature type="compositionally biased region" description="Basic and acidic residues" evidence="2">
    <location>
        <begin position="561"/>
        <end position="577"/>
    </location>
</feature>
<sequence length="988" mass="111004">FNLQFHIYDSFLQLILHSSYVFDFVTTCVNKTLILLTILVHHQSNSEFHKELATRFSIFTMLNKRFKIAKCKTSLKLATSRIKLMKNKKGIQINQMKKELAQLLESGQDRTARIRVEHVIREEKMVAAYDLVEIYCELIVARLPIIESQKTCPIDLKEAITSVIFSAPRCSDIPELLDVRKQFTAKYGKEFVSAAIELRPDCGVSRMLVEKLSAIAPDVQTKMKVLTAVAKEHNINWDPTSFEEKESKPPDDLLNGPANFEKISTINVDPPKIQTPNVQNVPIHEENPNAPFNFSEQNRRYTLDTQKSSASTTREDMRSSGMTSETMNMRQSFNRNHYDSSSGRENWNMEFKDATSAAQAAAESAERASMAARAAAHLSSQGKITRQYSTESYDSHIRHERTQVSSTSEFPDQHHFKDSYNRSFNDRNPKLQTQEMSPKATERFSRPTSLRSRNDSVKGSLVNNFHQPDGYFENSLNEDQGPSSPEMSRKKESKAGFMSGDNGGFKSANVDHFTEKVIRKQPSITSSRSHSSAVSDDLDVLTSDQKRVGKKTVVDQGNLFRESKKTSSYGDGRKDDETYSDDDDDDDDGGPRFDTGFEYNVGEVKSKFSSSENTHFWNPRRNTTDVMDSAKSVDPSVNFDLSDGPDSESEMAKKFTSPPKQGHKKPPIELYDLIESGSSVSKAEDDDKSLQSRHSSRISRRQDSKKKNQESQLVEDNSFLNQSDDLDTGNGLKFGTLTGGLRNKGGLKLPPYTKTATTPSSPSSNKLVKEIPMKTDQNSFNSRTSRSENKKPKVYISSYESDSDDYSDKFPVQSSKTRSQFTPPDAFFNDDSEEAAPPVPKLTSSSKIHLGSALSRRTKGYVEPVARTVISSSTESYAENSKKDPDRTPKLSEKSSNESERKSSRLSYRNKQETFKKIPEPKISEPPPNPPRKIAESGKTEASKSSNPGCETSVEATNNVKKPSHVHPKLPEYDSLAARIQALRMDHQ</sequence>
<feature type="compositionally biased region" description="Polar residues" evidence="2">
    <location>
        <begin position="474"/>
        <end position="486"/>
    </location>
</feature>
<feature type="compositionally biased region" description="Polar residues" evidence="2">
    <location>
        <begin position="812"/>
        <end position="822"/>
    </location>
</feature>
<feature type="compositionally biased region" description="Basic and acidic residues" evidence="2">
    <location>
        <begin position="933"/>
        <end position="942"/>
    </location>
</feature>
<feature type="compositionally biased region" description="Basic and acidic residues" evidence="2">
    <location>
        <begin position="910"/>
        <end position="923"/>
    </location>
</feature>
<feature type="compositionally biased region" description="Polar residues" evidence="2">
    <location>
        <begin position="869"/>
        <end position="879"/>
    </location>
</feature>
<evidence type="ECO:0008006" key="5">
    <source>
        <dbReference type="Google" id="ProtNLM"/>
    </source>
</evidence>
<dbReference type="AlphaFoldDB" id="A0A103Y2B0"/>
<evidence type="ECO:0000313" key="3">
    <source>
        <dbReference type="EMBL" id="KVI01222.1"/>
    </source>
</evidence>
<feature type="compositionally biased region" description="Basic and acidic residues" evidence="2">
    <location>
        <begin position="700"/>
        <end position="709"/>
    </location>
</feature>
<dbReference type="EMBL" id="LEKV01003124">
    <property type="protein sequence ID" value="KVI01222.1"/>
    <property type="molecule type" value="Genomic_DNA"/>
</dbReference>
<feature type="compositionally biased region" description="Low complexity" evidence="2">
    <location>
        <begin position="750"/>
        <end position="764"/>
    </location>
</feature>
<gene>
    <name evidence="3" type="ORF">Ccrd_020526</name>
</gene>
<dbReference type="Gramene" id="KVI01222">
    <property type="protein sequence ID" value="KVI01222"/>
    <property type="gene ID" value="Ccrd_020526"/>
</dbReference>
<dbReference type="Gene3D" id="1.20.1260.60">
    <property type="entry name" value="Vacuolar protein sorting-associated protein Ist1"/>
    <property type="match status" value="1"/>
</dbReference>
<feature type="compositionally biased region" description="Polar residues" evidence="2">
    <location>
        <begin position="710"/>
        <end position="723"/>
    </location>
</feature>
<evidence type="ECO:0000256" key="2">
    <source>
        <dbReference type="SAM" id="MobiDB-lite"/>
    </source>
</evidence>
<dbReference type="STRING" id="59895.A0A103Y2B0"/>
<dbReference type="InterPro" id="IPR005061">
    <property type="entry name" value="Ist1"/>
</dbReference>
<feature type="compositionally biased region" description="Basic and acidic residues" evidence="2">
    <location>
        <begin position="880"/>
        <end position="903"/>
    </location>
</feature>
<feature type="compositionally biased region" description="Basic and acidic residues" evidence="2">
    <location>
        <begin position="411"/>
        <end position="429"/>
    </location>
</feature>
<accession>A0A103Y2B0</accession>
<dbReference type="InterPro" id="IPR042277">
    <property type="entry name" value="IST1-like"/>
</dbReference>
<dbReference type="FunFam" id="1.20.1260.60:FF:000003">
    <property type="entry name" value="IST1-like protein isoform A"/>
    <property type="match status" value="1"/>
</dbReference>
<dbReference type="PANTHER" id="PTHR12161:SF13">
    <property type="entry name" value="REGULATOR OF VPS4 ACTIVITY IN THE MVB PATHWAY PROTEIN"/>
    <property type="match status" value="1"/>
</dbReference>
<reference evidence="3 4" key="1">
    <citation type="journal article" date="2016" name="Sci. Rep.">
        <title>The genome sequence of the outbreeding globe artichoke constructed de novo incorporating a phase-aware low-pass sequencing strategy of F1 progeny.</title>
        <authorList>
            <person name="Scaglione D."/>
            <person name="Reyes-Chin-Wo S."/>
            <person name="Acquadro A."/>
            <person name="Froenicke L."/>
            <person name="Portis E."/>
            <person name="Beitel C."/>
            <person name="Tirone M."/>
            <person name="Mauro R."/>
            <person name="Lo Monaco A."/>
            <person name="Mauromicale G."/>
            <person name="Faccioli P."/>
            <person name="Cattivelli L."/>
            <person name="Rieseberg L."/>
            <person name="Michelmore R."/>
            <person name="Lanteri S."/>
        </authorList>
    </citation>
    <scope>NUCLEOTIDE SEQUENCE [LARGE SCALE GENOMIC DNA]</scope>
    <source>
        <strain evidence="3">2C</strain>
    </source>
</reference>
<feature type="compositionally biased region" description="Polar residues" evidence="2">
    <location>
        <begin position="943"/>
        <end position="961"/>
    </location>
</feature>
<organism evidence="3 4">
    <name type="scientific">Cynara cardunculus var. scolymus</name>
    <name type="common">Globe artichoke</name>
    <name type="synonym">Cynara scolymus</name>
    <dbReference type="NCBI Taxonomy" id="59895"/>
    <lineage>
        <taxon>Eukaryota</taxon>
        <taxon>Viridiplantae</taxon>
        <taxon>Streptophyta</taxon>
        <taxon>Embryophyta</taxon>
        <taxon>Tracheophyta</taxon>
        <taxon>Spermatophyta</taxon>
        <taxon>Magnoliopsida</taxon>
        <taxon>eudicotyledons</taxon>
        <taxon>Gunneridae</taxon>
        <taxon>Pentapetalae</taxon>
        <taxon>asterids</taxon>
        <taxon>campanulids</taxon>
        <taxon>Asterales</taxon>
        <taxon>Asteraceae</taxon>
        <taxon>Carduoideae</taxon>
        <taxon>Cardueae</taxon>
        <taxon>Carduinae</taxon>
        <taxon>Cynara</taxon>
    </lineage>
</organism>
<feature type="region of interest" description="Disordered" evidence="2">
    <location>
        <begin position="373"/>
        <end position="970"/>
    </location>
</feature>
<feature type="compositionally biased region" description="Polar residues" evidence="2">
    <location>
        <begin position="775"/>
        <end position="784"/>
    </location>
</feature>
<dbReference type="GO" id="GO:0015031">
    <property type="term" value="P:protein transport"/>
    <property type="evidence" value="ECO:0007669"/>
    <property type="project" value="InterPro"/>
</dbReference>
<comment type="caution">
    <text evidence="3">The sequence shown here is derived from an EMBL/GenBank/DDBJ whole genome shotgun (WGS) entry which is preliminary data.</text>
</comment>
<evidence type="ECO:0000313" key="4">
    <source>
        <dbReference type="Proteomes" id="UP000243975"/>
    </source>
</evidence>
<feature type="compositionally biased region" description="Acidic residues" evidence="2">
    <location>
        <begin position="578"/>
        <end position="588"/>
    </location>
</feature>
<dbReference type="Proteomes" id="UP000243975">
    <property type="component" value="Unassembled WGS sequence"/>
</dbReference>
<feature type="compositionally biased region" description="Basic and acidic residues" evidence="2">
    <location>
        <begin position="393"/>
        <end position="402"/>
    </location>
</feature>
<protein>
    <recommendedName>
        <fullName evidence="5">Vacuolar protein sorting-associated protein Ist1</fullName>
    </recommendedName>
</protein>
<evidence type="ECO:0000256" key="1">
    <source>
        <dbReference type="ARBA" id="ARBA00005536"/>
    </source>
</evidence>
<proteinExistence type="inferred from homology"/>
<feature type="non-terminal residue" evidence="3">
    <location>
        <position position="1"/>
    </location>
</feature>
<feature type="region of interest" description="Disordered" evidence="2">
    <location>
        <begin position="304"/>
        <end position="325"/>
    </location>
</feature>
<feature type="compositionally biased region" description="Polar residues" evidence="2">
    <location>
        <begin position="607"/>
        <end position="626"/>
    </location>
</feature>
<name>A0A103Y2B0_CYNCS</name>
<comment type="similarity">
    <text evidence="1">Belongs to the IST1 family.</text>
</comment>
<keyword evidence="4" id="KW-1185">Reference proteome</keyword>